<dbReference type="InterPro" id="IPR015947">
    <property type="entry name" value="PUA-like_sf"/>
</dbReference>
<feature type="domain" description="EVE" evidence="1">
    <location>
        <begin position="2"/>
        <end position="150"/>
    </location>
</feature>
<comment type="caution">
    <text evidence="2">The sequence shown here is derived from an EMBL/GenBank/DDBJ whole genome shotgun (WGS) entry which is preliminary data.</text>
</comment>
<dbReference type="PANTHER" id="PTHR14087:SF7">
    <property type="entry name" value="THYMOCYTE NUCLEAR PROTEIN 1"/>
    <property type="match status" value="1"/>
</dbReference>
<dbReference type="SUPFAM" id="SSF88697">
    <property type="entry name" value="PUA domain-like"/>
    <property type="match status" value="1"/>
</dbReference>
<dbReference type="Gene3D" id="3.10.590.10">
    <property type="entry name" value="ph1033 like domains"/>
    <property type="match status" value="1"/>
</dbReference>
<dbReference type="CDD" id="cd21133">
    <property type="entry name" value="EVE"/>
    <property type="match status" value="1"/>
</dbReference>
<dbReference type="Proteomes" id="UP000239007">
    <property type="component" value="Unassembled WGS sequence"/>
</dbReference>
<dbReference type="InterPro" id="IPR002740">
    <property type="entry name" value="EVE_domain"/>
</dbReference>
<evidence type="ECO:0000259" key="1">
    <source>
        <dbReference type="Pfam" id="PF01878"/>
    </source>
</evidence>
<reference evidence="2 3" key="1">
    <citation type="submission" date="2016-12" db="EMBL/GenBank/DDBJ databases">
        <title>Diversity of luminous bacteria.</title>
        <authorList>
            <person name="Yoshizawa S."/>
            <person name="Kogure K."/>
        </authorList>
    </citation>
    <scope>NUCLEOTIDE SEQUENCE [LARGE SCALE GENOMIC DNA]</scope>
    <source>
        <strain evidence="2 3">SA4-48</strain>
    </source>
</reference>
<dbReference type="OrthoDB" id="9791347at2"/>
<proteinExistence type="predicted"/>
<organism evidence="2 3">
    <name type="scientific">Psychrosphaera saromensis</name>
    <dbReference type="NCBI Taxonomy" id="716813"/>
    <lineage>
        <taxon>Bacteria</taxon>
        <taxon>Pseudomonadati</taxon>
        <taxon>Pseudomonadota</taxon>
        <taxon>Gammaproteobacteria</taxon>
        <taxon>Alteromonadales</taxon>
        <taxon>Pseudoalteromonadaceae</taxon>
        <taxon>Psychrosphaera</taxon>
    </lineage>
</organism>
<accession>A0A2S7UXK4</accession>
<evidence type="ECO:0000313" key="2">
    <source>
        <dbReference type="EMBL" id="PQJ54001.1"/>
    </source>
</evidence>
<dbReference type="PANTHER" id="PTHR14087">
    <property type="entry name" value="THYMOCYTE NUCLEAR PROTEIN 1"/>
    <property type="match status" value="1"/>
</dbReference>
<dbReference type="AlphaFoldDB" id="A0A2S7UXK4"/>
<protein>
    <submittedName>
        <fullName evidence="2">EVE domain-containing protein</fullName>
    </submittedName>
</protein>
<dbReference type="EMBL" id="MSCH01000003">
    <property type="protein sequence ID" value="PQJ54001.1"/>
    <property type="molecule type" value="Genomic_DNA"/>
</dbReference>
<dbReference type="RefSeq" id="WP_105052507.1">
    <property type="nucleotide sequence ID" value="NZ_BMYG01000007.1"/>
</dbReference>
<gene>
    <name evidence="2" type="ORF">BTO11_10265</name>
</gene>
<dbReference type="Pfam" id="PF01878">
    <property type="entry name" value="EVE"/>
    <property type="match status" value="1"/>
</dbReference>
<dbReference type="InterPro" id="IPR052181">
    <property type="entry name" value="5hmC_binding"/>
</dbReference>
<evidence type="ECO:0000313" key="3">
    <source>
        <dbReference type="Proteomes" id="UP000239007"/>
    </source>
</evidence>
<sequence length="155" mass="17827">MNYWLFKSEPDAYSLSDLKNDNNSTGRWDGIRNYQARNLLRDEVKVGDLVLFYHSSCKNIGVAGTAKVVSAPYPDPLQFNPESKYYDPKSSPDKPRWVCLDIQYQQECIKFVPLPLIKATKELDEMILVKRGRLSIQPVSPNEWNIIMKLGKLVC</sequence>
<name>A0A2S7UXK4_9GAMM</name>
<dbReference type="InterPro" id="IPR047197">
    <property type="entry name" value="THYN1-like_EVE"/>
</dbReference>
<keyword evidence="3" id="KW-1185">Reference proteome</keyword>